<feature type="transmembrane region" description="Helical" evidence="5">
    <location>
        <begin position="136"/>
        <end position="159"/>
    </location>
</feature>
<evidence type="ECO:0000256" key="1">
    <source>
        <dbReference type="ARBA" id="ARBA00004141"/>
    </source>
</evidence>
<evidence type="ECO:0000313" key="7">
    <source>
        <dbReference type="EMBL" id="MDY7230257.1"/>
    </source>
</evidence>
<comment type="caution">
    <text evidence="7">The sequence shown here is derived from an EMBL/GenBank/DDBJ whole genome shotgun (WGS) entry which is preliminary data.</text>
</comment>
<evidence type="ECO:0000256" key="2">
    <source>
        <dbReference type="ARBA" id="ARBA00022692"/>
    </source>
</evidence>
<sequence>MSEGALFGSEFSPMHTRYRLRLWAADLVDLGTAGLLGWGAARALNVEQSRVSLIAVLVGAWVVLSLVGGVRGWTLGRRLFDVRLVSQEGHAPGLPRALLRAFTALPDVLMAPLLPSRPLDRLLRVHGERTGDTIRARLRGLAVQLPWVAALALAAWFIATPTRFEAFHFLDTKLTGWKCCHGYRTHKDTWMCRRSLSLLESEARGEDPQAQALVTECPEVSARLAR</sequence>
<evidence type="ECO:0000313" key="8">
    <source>
        <dbReference type="Proteomes" id="UP001291309"/>
    </source>
</evidence>
<feature type="transmembrane region" description="Helical" evidence="5">
    <location>
        <begin position="20"/>
        <end position="41"/>
    </location>
</feature>
<evidence type="ECO:0000256" key="5">
    <source>
        <dbReference type="SAM" id="Phobius"/>
    </source>
</evidence>
<gene>
    <name evidence="7" type="ORF">SYV04_27925</name>
</gene>
<keyword evidence="3 5" id="KW-1133">Transmembrane helix</keyword>
<dbReference type="InterPro" id="IPR010432">
    <property type="entry name" value="RDD"/>
</dbReference>
<reference evidence="7 8" key="1">
    <citation type="submission" date="2023-12" db="EMBL/GenBank/DDBJ databases">
        <title>the genome sequence of Hyalangium sp. s54d21.</title>
        <authorList>
            <person name="Zhang X."/>
        </authorList>
    </citation>
    <scope>NUCLEOTIDE SEQUENCE [LARGE SCALE GENOMIC DNA]</scope>
    <source>
        <strain evidence="8">s54d21</strain>
    </source>
</reference>
<keyword evidence="2 5" id="KW-0812">Transmembrane</keyword>
<dbReference type="Pfam" id="PF06271">
    <property type="entry name" value="RDD"/>
    <property type="match status" value="1"/>
</dbReference>
<comment type="subcellular location">
    <subcellularLocation>
        <location evidence="1">Membrane</location>
        <topology evidence="1">Multi-pass membrane protein</topology>
    </subcellularLocation>
</comment>
<evidence type="ECO:0000256" key="3">
    <source>
        <dbReference type="ARBA" id="ARBA00022989"/>
    </source>
</evidence>
<evidence type="ECO:0000259" key="6">
    <source>
        <dbReference type="Pfam" id="PF06271"/>
    </source>
</evidence>
<organism evidence="7 8">
    <name type="scientific">Hyalangium rubrum</name>
    <dbReference type="NCBI Taxonomy" id="3103134"/>
    <lineage>
        <taxon>Bacteria</taxon>
        <taxon>Pseudomonadati</taxon>
        <taxon>Myxococcota</taxon>
        <taxon>Myxococcia</taxon>
        <taxon>Myxococcales</taxon>
        <taxon>Cystobacterineae</taxon>
        <taxon>Archangiaceae</taxon>
        <taxon>Hyalangium</taxon>
    </lineage>
</organism>
<feature type="domain" description="RDD" evidence="6">
    <location>
        <begin position="48"/>
        <end position="143"/>
    </location>
</feature>
<dbReference type="Proteomes" id="UP001291309">
    <property type="component" value="Unassembled WGS sequence"/>
</dbReference>
<protein>
    <submittedName>
        <fullName evidence="7">RDD family protein</fullName>
    </submittedName>
</protein>
<dbReference type="RefSeq" id="WP_321548977.1">
    <property type="nucleotide sequence ID" value="NZ_JAXIVS010000010.1"/>
</dbReference>
<keyword evidence="8" id="KW-1185">Reference proteome</keyword>
<dbReference type="EMBL" id="JAXIVS010000010">
    <property type="protein sequence ID" value="MDY7230257.1"/>
    <property type="molecule type" value="Genomic_DNA"/>
</dbReference>
<feature type="transmembrane region" description="Helical" evidence="5">
    <location>
        <begin position="53"/>
        <end position="74"/>
    </location>
</feature>
<name>A0ABU5HAW9_9BACT</name>
<keyword evidence="4 5" id="KW-0472">Membrane</keyword>
<evidence type="ECO:0000256" key="4">
    <source>
        <dbReference type="ARBA" id="ARBA00023136"/>
    </source>
</evidence>
<proteinExistence type="predicted"/>
<accession>A0ABU5HAW9</accession>